<dbReference type="InterPro" id="IPR027329">
    <property type="entry name" value="TPX2_C"/>
</dbReference>
<organism evidence="7 8">
    <name type="scientific">Pholiota conissans</name>
    <dbReference type="NCBI Taxonomy" id="109636"/>
    <lineage>
        <taxon>Eukaryota</taxon>
        <taxon>Fungi</taxon>
        <taxon>Dikarya</taxon>
        <taxon>Basidiomycota</taxon>
        <taxon>Agaricomycotina</taxon>
        <taxon>Agaricomycetes</taxon>
        <taxon>Agaricomycetidae</taxon>
        <taxon>Agaricales</taxon>
        <taxon>Agaricineae</taxon>
        <taxon>Strophariaceae</taxon>
        <taxon>Pholiota</taxon>
    </lineage>
</organism>
<feature type="compositionally biased region" description="Pro residues" evidence="5">
    <location>
        <begin position="357"/>
        <end position="369"/>
    </location>
</feature>
<feature type="compositionally biased region" description="Low complexity" evidence="5">
    <location>
        <begin position="596"/>
        <end position="627"/>
    </location>
</feature>
<evidence type="ECO:0000256" key="3">
    <source>
        <dbReference type="ARBA" id="ARBA00022490"/>
    </source>
</evidence>
<feature type="region of interest" description="Disordered" evidence="5">
    <location>
        <begin position="697"/>
        <end position="724"/>
    </location>
</feature>
<evidence type="ECO:0000313" key="7">
    <source>
        <dbReference type="EMBL" id="KAF9476922.1"/>
    </source>
</evidence>
<feature type="region of interest" description="Disordered" evidence="5">
    <location>
        <begin position="46"/>
        <end position="278"/>
    </location>
</feature>
<feature type="compositionally biased region" description="Basic and acidic residues" evidence="5">
    <location>
        <begin position="697"/>
        <end position="722"/>
    </location>
</feature>
<feature type="region of interest" description="Disordered" evidence="5">
    <location>
        <begin position="331"/>
        <end position="646"/>
    </location>
</feature>
<feature type="compositionally biased region" description="Low complexity" evidence="5">
    <location>
        <begin position="523"/>
        <end position="548"/>
    </location>
</feature>
<dbReference type="Proteomes" id="UP000807469">
    <property type="component" value="Unassembled WGS sequence"/>
</dbReference>
<comment type="subcellular location">
    <subcellularLocation>
        <location evidence="1">Cytoplasm</location>
        <location evidence="1">Cytoskeleton</location>
    </subcellularLocation>
</comment>
<feature type="compositionally biased region" description="Low complexity" evidence="5">
    <location>
        <begin position="431"/>
        <end position="443"/>
    </location>
</feature>
<gene>
    <name evidence="7" type="ORF">BDN70DRAFT_137342</name>
</gene>
<evidence type="ECO:0000259" key="6">
    <source>
        <dbReference type="Pfam" id="PF06886"/>
    </source>
</evidence>
<keyword evidence="3" id="KW-0963">Cytoplasm</keyword>
<protein>
    <recommendedName>
        <fullName evidence="6">TPX2 C-terminal domain-containing protein</fullName>
    </recommendedName>
</protein>
<dbReference type="Pfam" id="PF06886">
    <property type="entry name" value="TPX2"/>
    <property type="match status" value="1"/>
</dbReference>
<dbReference type="EMBL" id="MU155277">
    <property type="protein sequence ID" value="KAF9476922.1"/>
    <property type="molecule type" value="Genomic_DNA"/>
</dbReference>
<name>A0A9P5YWE8_9AGAR</name>
<evidence type="ECO:0000256" key="1">
    <source>
        <dbReference type="ARBA" id="ARBA00004245"/>
    </source>
</evidence>
<evidence type="ECO:0000313" key="8">
    <source>
        <dbReference type="Proteomes" id="UP000807469"/>
    </source>
</evidence>
<evidence type="ECO:0000256" key="5">
    <source>
        <dbReference type="SAM" id="MobiDB-lite"/>
    </source>
</evidence>
<feature type="compositionally biased region" description="Basic and acidic residues" evidence="5">
    <location>
        <begin position="94"/>
        <end position="121"/>
    </location>
</feature>
<dbReference type="GO" id="GO:0005856">
    <property type="term" value="C:cytoskeleton"/>
    <property type="evidence" value="ECO:0007669"/>
    <property type="project" value="UniProtKB-SubCell"/>
</dbReference>
<sequence length="754" mass="81951">MPLGSTSEEISLRHLPDVSDSSFSFQIPGAAQEYNLLAEDDLDFFSGANVSGGAIPPSPPTNTAPLTIQELTPRPAFETRTIKRSRRKLSSEAGHSDNDNQKEEEETRTTSRLRQPERSEVRTNLMSNLRPITTSLTHPPPADAPPSAERVTSPKQDIDTRTAALPVPFSPTDQEPTGMVDNQRPKGIRRTSLEKKLPPSRAERRQQKKAVARNKQIVIEGGVTKSRPTSKGNEGRSPARISNSVERPSAVFPSYARPTLSDDLNGDDSVIDLSMGPSGGVAERLVQYGQQLTNSFGIYTSSPYLPKHDPIGISNSAATAAAATEVKIIAPTEAPPASADDSDSDKPLTVSQLSPRKCPPLAHPPPTPPAKRAESPLRTSSKRPASAADYSENPPRKKGKTDGTPSAVGADGGPSTNLAPTRTRASSKQPTTSRAAASTSSRSKPMSEETSKRQTRGSVNVNVNRMADSKATTSTLLRRSKAAGDEGKLMTKYAATSTASSSRSTRVLRSSRPRDEDTRVPASSLLSSSSSSKGKGKAALTASSSSTSNSRRLITERVVLPPWDAATKPVPLQSFPESRLLARKGDKKEGNADAESQSSSTKSHSHSRSASQSSLHLSHSSQSQSSQYTTTAQTERDAAKRAHLVPIPDFRAMHAAQEAKLAQLKENVRPTVPHAPRLVTDLRVKERQRFDEMVREREAEQERVKEEQRMLREEEEERELKELRKRAVPRAHEVPEWYKEAPRKKGSKFDSVGR</sequence>
<evidence type="ECO:0000256" key="4">
    <source>
        <dbReference type="ARBA" id="ARBA00023212"/>
    </source>
</evidence>
<dbReference type="OrthoDB" id="3242303at2759"/>
<reference evidence="7" key="1">
    <citation type="submission" date="2020-11" db="EMBL/GenBank/DDBJ databases">
        <authorList>
            <consortium name="DOE Joint Genome Institute"/>
            <person name="Ahrendt S."/>
            <person name="Riley R."/>
            <person name="Andreopoulos W."/>
            <person name="Labutti K."/>
            <person name="Pangilinan J."/>
            <person name="Ruiz-Duenas F.J."/>
            <person name="Barrasa J.M."/>
            <person name="Sanchez-Garcia M."/>
            <person name="Camarero S."/>
            <person name="Miyauchi S."/>
            <person name="Serrano A."/>
            <person name="Linde D."/>
            <person name="Babiker R."/>
            <person name="Drula E."/>
            <person name="Ayuso-Fernandez I."/>
            <person name="Pacheco R."/>
            <person name="Padilla G."/>
            <person name="Ferreira P."/>
            <person name="Barriuso J."/>
            <person name="Kellner H."/>
            <person name="Castanera R."/>
            <person name="Alfaro M."/>
            <person name="Ramirez L."/>
            <person name="Pisabarro A.G."/>
            <person name="Kuo A."/>
            <person name="Tritt A."/>
            <person name="Lipzen A."/>
            <person name="He G."/>
            <person name="Yan M."/>
            <person name="Ng V."/>
            <person name="Cullen D."/>
            <person name="Martin F."/>
            <person name="Rosso M.-N."/>
            <person name="Henrissat B."/>
            <person name="Hibbett D."/>
            <person name="Martinez A.T."/>
            <person name="Grigoriev I.V."/>
        </authorList>
    </citation>
    <scope>NUCLEOTIDE SEQUENCE</scope>
    <source>
        <strain evidence="7">CIRM-BRFM 674</strain>
    </source>
</reference>
<feature type="compositionally biased region" description="Low complexity" evidence="5">
    <location>
        <begin position="494"/>
        <end position="510"/>
    </location>
</feature>
<comment type="caution">
    <text evidence="7">The sequence shown here is derived from an EMBL/GenBank/DDBJ whole genome shotgun (WGS) entry which is preliminary data.</text>
</comment>
<feature type="compositionally biased region" description="Polar residues" evidence="5">
    <location>
        <begin position="122"/>
        <end position="137"/>
    </location>
</feature>
<dbReference type="AlphaFoldDB" id="A0A9P5YWE8"/>
<proteinExistence type="inferred from homology"/>
<feature type="domain" description="TPX2 C-terminal" evidence="6">
    <location>
        <begin position="677"/>
        <end position="744"/>
    </location>
</feature>
<comment type="similarity">
    <text evidence="2">Belongs to the TPX2 family.</text>
</comment>
<keyword evidence="8" id="KW-1185">Reference proteome</keyword>
<feature type="compositionally biased region" description="Basic and acidic residues" evidence="5">
    <location>
        <begin position="191"/>
        <end position="205"/>
    </location>
</feature>
<accession>A0A9P5YWE8</accession>
<feature type="compositionally biased region" description="Polar residues" evidence="5">
    <location>
        <begin position="414"/>
        <end position="430"/>
    </location>
</feature>
<evidence type="ECO:0000256" key="2">
    <source>
        <dbReference type="ARBA" id="ARBA00005885"/>
    </source>
</evidence>
<keyword evidence="4" id="KW-0206">Cytoskeleton</keyword>